<keyword evidence="4" id="KW-0378">Hydrolase</keyword>
<dbReference type="Gene3D" id="1.20.120.980">
    <property type="entry name" value="Serine carboxypeptidase S28, SKS domain"/>
    <property type="match status" value="1"/>
</dbReference>
<dbReference type="Proteomes" id="UP000243217">
    <property type="component" value="Unassembled WGS sequence"/>
</dbReference>
<dbReference type="GO" id="GO:0006508">
    <property type="term" value="P:proteolysis"/>
    <property type="evidence" value="ECO:0007669"/>
    <property type="project" value="UniProtKB-KW"/>
</dbReference>
<evidence type="ECO:0000256" key="4">
    <source>
        <dbReference type="ARBA" id="ARBA00022801"/>
    </source>
</evidence>
<evidence type="ECO:0000313" key="6">
    <source>
        <dbReference type="EMBL" id="OQS06824.1"/>
    </source>
</evidence>
<dbReference type="Pfam" id="PF05577">
    <property type="entry name" value="Peptidase_S28"/>
    <property type="match status" value="1"/>
</dbReference>
<evidence type="ECO:0000256" key="5">
    <source>
        <dbReference type="ARBA" id="ARBA00023180"/>
    </source>
</evidence>
<dbReference type="GO" id="GO:0008239">
    <property type="term" value="F:dipeptidyl-peptidase activity"/>
    <property type="evidence" value="ECO:0007669"/>
    <property type="project" value="TreeGrafter"/>
</dbReference>
<dbReference type="PANTHER" id="PTHR11010:SF117">
    <property type="entry name" value="SERINE PROTEASE 16"/>
    <property type="match status" value="1"/>
</dbReference>
<protein>
    <submittedName>
        <fullName evidence="6">Serine protease family S28</fullName>
    </submittedName>
</protein>
<evidence type="ECO:0000256" key="2">
    <source>
        <dbReference type="ARBA" id="ARBA00022670"/>
    </source>
</evidence>
<evidence type="ECO:0000256" key="1">
    <source>
        <dbReference type="ARBA" id="ARBA00011079"/>
    </source>
</evidence>
<dbReference type="OrthoDB" id="1735038at2759"/>
<dbReference type="InterPro" id="IPR029058">
    <property type="entry name" value="AB_hydrolase_fold"/>
</dbReference>
<keyword evidence="7" id="KW-1185">Reference proteome</keyword>
<dbReference type="Gene3D" id="3.40.50.1820">
    <property type="entry name" value="alpha/beta hydrolase"/>
    <property type="match status" value="1"/>
</dbReference>
<evidence type="ECO:0000313" key="7">
    <source>
        <dbReference type="Proteomes" id="UP000243217"/>
    </source>
</evidence>
<reference evidence="6 7" key="1">
    <citation type="journal article" date="2014" name="Genome Biol. Evol.">
        <title>The secreted proteins of Achlya hypogyna and Thraustotheca clavata identify the ancestral oomycete secretome and reveal gene acquisitions by horizontal gene transfer.</title>
        <authorList>
            <person name="Misner I."/>
            <person name="Blouin N."/>
            <person name="Leonard G."/>
            <person name="Richards T.A."/>
            <person name="Lane C.E."/>
        </authorList>
    </citation>
    <scope>NUCLEOTIDE SEQUENCE [LARGE SCALE GENOMIC DNA]</scope>
    <source>
        <strain evidence="6 7">ATCC 34112</strain>
    </source>
</reference>
<proteinExistence type="inferred from homology"/>
<evidence type="ECO:0000256" key="3">
    <source>
        <dbReference type="ARBA" id="ARBA00022729"/>
    </source>
</evidence>
<dbReference type="EMBL" id="JNBS01000303">
    <property type="protein sequence ID" value="OQS06824.1"/>
    <property type="molecule type" value="Genomic_DNA"/>
</dbReference>
<gene>
    <name evidence="6" type="ORF">THRCLA_01155</name>
</gene>
<organism evidence="6 7">
    <name type="scientific">Thraustotheca clavata</name>
    <dbReference type="NCBI Taxonomy" id="74557"/>
    <lineage>
        <taxon>Eukaryota</taxon>
        <taxon>Sar</taxon>
        <taxon>Stramenopiles</taxon>
        <taxon>Oomycota</taxon>
        <taxon>Saprolegniomycetes</taxon>
        <taxon>Saprolegniales</taxon>
        <taxon>Achlyaceae</taxon>
        <taxon>Thraustotheca</taxon>
    </lineage>
</organism>
<keyword evidence="3" id="KW-0732">Signal</keyword>
<dbReference type="InterPro" id="IPR042269">
    <property type="entry name" value="Ser_carbopepase_S28_SKS"/>
</dbReference>
<comment type="similarity">
    <text evidence="1">Belongs to the peptidase S28 family.</text>
</comment>
<comment type="caution">
    <text evidence="6">The sequence shown here is derived from an EMBL/GenBank/DDBJ whole genome shotgun (WGS) entry which is preliminary data.</text>
</comment>
<keyword evidence="2 6" id="KW-0645">Protease</keyword>
<dbReference type="PANTHER" id="PTHR11010">
    <property type="entry name" value="PROTEASE S28 PRO-X CARBOXYPEPTIDASE-RELATED"/>
    <property type="match status" value="1"/>
</dbReference>
<dbReference type="AlphaFoldDB" id="A0A1W0A960"/>
<keyword evidence="5" id="KW-0325">Glycoprotein</keyword>
<dbReference type="GO" id="GO:0070008">
    <property type="term" value="F:serine-type exopeptidase activity"/>
    <property type="evidence" value="ECO:0007669"/>
    <property type="project" value="InterPro"/>
</dbReference>
<name>A0A1W0A960_9STRA</name>
<dbReference type="SUPFAM" id="SSF53474">
    <property type="entry name" value="alpha/beta-Hydrolases"/>
    <property type="match status" value="1"/>
</dbReference>
<dbReference type="InterPro" id="IPR008758">
    <property type="entry name" value="Peptidase_S28"/>
</dbReference>
<sequence length="510" mass="56852">MATAKSPLRGFNSHQVVEMQYDAPLPAPLQKNVAFHPGFNPHENLKHVVSKYEKLGIEMDEMENVVPQFFQRAIVDHTATKHAYWKQRYYLNKEYWGGDGFPVFLMVGGESPIAPTDVSQEMFYMNTLAIKHKALMVSLEHRYYGTSYPTKDMSVKNLKYLSIAQALKDVEIFHNFLTKENKLQNSKWIAFGGSYPGNLAAWLKQAYPKLFIGSIASSAPIHLKPNFQEYMEIVGKGLFAYGGNECVNSVKSSMSALHTAVVAVINDPSDETLSSTINLCGAIKSKQDAIAFEVNVMAQFQTIAQYNDYSPVKLGDLCDYMTKTAKNETPLTKVAGFLAMISEGACIPSTYRGSKDSIIDSLKNTKFDGESADRQWTYQRCTELGYTQTTTSNNSPFAPLEFVTFESVGIELCKDVFGKEFAFPNVASVDKQLRGLDIQVNNVTFTNGYIDPWHPLGISKDSQIPPGSNDLVIIKDGAHCRDMYAPQDNDTSTIKQAHEKIGKNVALYLS</sequence>
<accession>A0A1W0A960</accession>